<feature type="region of interest" description="Disordered" evidence="1">
    <location>
        <begin position="1"/>
        <end position="109"/>
    </location>
</feature>
<evidence type="ECO:0000256" key="1">
    <source>
        <dbReference type="SAM" id="MobiDB-lite"/>
    </source>
</evidence>
<gene>
    <name evidence="2" type="ORF">D915_009877</name>
</gene>
<keyword evidence="3" id="KW-1185">Reference proteome</keyword>
<reference evidence="2" key="1">
    <citation type="submission" date="2019-03" db="EMBL/GenBank/DDBJ databases">
        <title>Improved annotation for the trematode Fasciola hepatica.</title>
        <authorList>
            <person name="Choi Y.-J."/>
            <person name="Martin J."/>
            <person name="Mitreva M."/>
        </authorList>
    </citation>
    <scope>NUCLEOTIDE SEQUENCE [LARGE SCALE GENOMIC DNA]</scope>
</reference>
<protein>
    <submittedName>
        <fullName evidence="2">Uncharacterized protein</fullName>
    </submittedName>
</protein>
<evidence type="ECO:0000313" key="3">
    <source>
        <dbReference type="Proteomes" id="UP000230066"/>
    </source>
</evidence>
<dbReference type="EMBL" id="JXXN02006383">
    <property type="protein sequence ID" value="THD19455.1"/>
    <property type="molecule type" value="Genomic_DNA"/>
</dbReference>
<proteinExistence type="predicted"/>
<organism evidence="2 3">
    <name type="scientific">Fasciola hepatica</name>
    <name type="common">Liver fluke</name>
    <dbReference type="NCBI Taxonomy" id="6192"/>
    <lineage>
        <taxon>Eukaryota</taxon>
        <taxon>Metazoa</taxon>
        <taxon>Spiralia</taxon>
        <taxon>Lophotrochozoa</taxon>
        <taxon>Platyhelminthes</taxon>
        <taxon>Trematoda</taxon>
        <taxon>Digenea</taxon>
        <taxon>Plagiorchiida</taxon>
        <taxon>Echinostomata</taxon>
        <taxon>Echinostomatoidea</taxon>
        <taxon>Fasciolidae</taxon>
        <taxon>Fasciola</taxon>
    </lineage>
</organism>
<evidence type="ECO:0000313" key="2">
    <source>
        <dbReference type="EMBL" id="THD19455.1"/>
    </source>
</evidence>
<dbReference type="Proteomes" id="UP000230066">
    <property type="component" value="Unassembled WGS sequence"/>
</dbReference>
<feature type="compositionally biased region" description="Basic and acidic residues" evidence="1">
    <location>
        <begin position="33"/>
        <end position="56"/>
    </location>
</feature>
<dbReference type="AlphaFoldDB" id="A0A4E0QVP6"/>
<comment type="caution">
    <text evidence="2">The sequence shown here is derived from an EMBL/GenBank/DDBJ whole genome shotgun (WGS) entry which is preliminary data.</text>
</comment>
<sequence>MSATECEQPNIEPDGDSDGSFRNEDNGFVPSGHFEEEDHYSADDPGKQIEHHDAHDAFNMQVENPMRHVRPMRPQNSMQYRPGPGPRGPYPPGFRGHPRMPMQMGGNSR</sequence>
<feature type="compositionally biased region" description="Pro residues" evidence="1">
    <location>
        <begin position="83"/>
        <end position="92"/>
    </location>
</feature>
<accession>A0A4E0QVP6</accession>
<name>A0A4E0QVP6_FASHE</name>